<keyword evidence="1" id="KW-1133">Transmembrane helix</keyword>
<proteinExistence type="predicted"/>
<keyword evidence="1" id="KW-0472">Membrane</keyword>
<dbReference type="Proteomes" id="UP000607397">
    <property type="component" value="Unassembled WGS sequence"/>
</dbReference>
<dbReference type="AlphaFoldDB" id="A0A8K2A049"/>
<feature type="transmembrane region" description="Helical" evidence="1">
    <location>
        <begin position="89"/>
        <end position="108"/>
    </location>
</feature>
<feature type="transmembrane region" description="Helical" evidence="1">
    <location>
        <begin position="12"/>
        <end position="35"/>
    </location>
</feature>
<keyword evidence="1" id="KW-0812">Transmembrane</keyword>
<evidence type="ECO:0000313" key="3">
    <source>
        <dbReference type="Proteomes" id="UP000607397"/>
    </source>
</evidence>
<sequence length="233" mass="26610">MLEISLEKKTVLFVLVITSIILTLINTILLFNQFYLGSTLKGLSWIFYVDGDNNIPTWFSSFALLFCSILLGFIAVLKKKIVNFYSAKWFVLSTIFLLMSIDEVAMIHEKIGDLLDIPELGGWLHYSWIVFGITLIVALGIYYFRFLLSLPRYFRNLILVSAGIFLAGALGVEMINSRIEYTMGAENLTYALMTTLEEFLENIGVEIFAYSLLEYMSKSLELRTIQISNVKKI</sequence>
<evidence type="ECO:0000256" key="1">
    <source>
        <dbReference type="SAM" id="Phobius"/>
    </source>
</evidence>
<feature type="transmembrane region" description="Helical" evidence="1">
    <location>
        <begin position="55"/>
        <end position="77"/>
    </location>
</feature>
<keyword evidence="3" id="KW-1185">Reference proteome</keyword>
<name>A0A8K2A049_9CYAN</name>
<evidence type="ECO:0000313" key="2">
    <source>
        <dbReference type="EMBL" id="NCJ07306.1"/>
    </source>
</evidence>
<protein>
    <submittedName>
        <fullName evidence="2">Uncharacterized protein</fullName>
    </submittedName>
</protein>
<dbReference type="RefSeq" id="WP_161825783.1">
    <property type="nucleotide sequence ID" value="NZ_WVIC01000024.1"/>
</dbReference>
<organism evidence="2 3">
    <name type="scientific">Petrachloros mirabilis ULC683</name>
    <dbReference type="NCBI Taxonomy" id="2781853"/>
    <lineage>
        <taxon>Bacteria</taxon>
        <taxon>Bacillati</taxon>
        <taxon>Cyanobacteriota</taxon>
        <taxon>Cyanophyceae</taxon>
        <taxon>Synechococcales</taxon>
        <taxon>Petrachlorosaceae</taxon>
        <taxon>Petrachloros</taxon>
        <taxon>Petrachloros mirabilis</taxon>
    </lineage>
</organism>
<reference evidence="2" key="1">
    <citation type="submission" date="2019-12" db="EMBL/GenBank/DDBJ databases">
        <title>High-Quality draft genome sequences of three cyanobacteria isolated from the limestone walls of the Old Cathedral of Coimbra.</title>
        <authorList>
            <person name="Tiago I."/>
            <person name="Soares F."/>
            <person name="Portugal A."/>
        </authorList>
    </citation>
    <scope>NUCLEOTIDE SEQUENCE [LARGE SCALE GENOMIC DNA]</scope>
    <source>
        <strain evidence="2">C</strain>
    </source>
</reference>
<feature type="transmembrane region" description="Helical" evidence="1">
    <location>
        <begin position="123"/>
        <end position="144"/>
    </location>
</feature>
<accession>A0A8K2A049</accession>
<dbReference type="EMBL" id="WVIC01000024">
    <property type="protein sequence ID" value="NCJ07306.1"/>
    <property type="molecule type" value="Genomic_DNA"/>
</dbReference>
<gene>
    <name evidence="2" type="ORF">GS597_12470</name>
</gene>
<comment type="caution">
    <text evidence="2">The sequence shown here is derived from an EMBL/GenBank/DDBJ whole genome shotgun (WGS) entry which is preliminary data.</text>
</comment>
<feature type="transmembrane region" description="Helical" evidence="1">
    <location>
        <begin position="156"/>
        <end position="175"/>
    </location>
</feature>